<proteinExistence type="predicted"/>
<evidence type="ECO:0000256" key="2">
    <source>
        <dbReference type="SAM" id="MobiDB-lite"/>
    </source>
</evidence>
<feature type="region of interest" description="Disordered" evidence="2">
    <location>
        <begin position="151"/>
        <end position="181"/>
    </location>
</feature>
<feature type="compositionally biased region" description="Basic and acidic residues" evidence="2">
    <location>
        <begin position="161"/>
        <end position="172"/>
    </location>
</feature>
<keyword evidence="1" id="KW-0175">Coiled coil</keyword>
<comment type="caution">
    <text evidence="3">The sequence shown here is derived from an EMBL/GenBank/DDBJ whole genome shotgun (WGS) entry which is preliminary data.</text>
</comment>
<accession>A0A8J3FXT2</accession>
<dbReference type="RefSeq" id="WP_189061243.1">
    <property type="nucleotide sequence ID" value="NZ_BMMK01000037.1"/>
</dbReference>
<gene>
    <name evidence="3" type="ORF">GCM10012275_54080</name>
</gene>
<reference evidence="3" key="1">
    <citation type="journal article" date="2014" name="Int. J. Syst. Evol. Microbiol.">
        <title>Complete genome sequence of Corynebacterium casei LMG S-19264T (=DSM 44701T), isolated from a smear-ripened cheese.</title>
        <authorList>
            <consortium name="US DOE Joint Genome Institute (JGI-PGF)"/>
            <person name="Walter F."/>
            <person name="Albersmeier A."/>
            <person name="Kalinowski J."/>
            <person name="Ruckert C."/>
        </authorList>
    </citation>
    <scope>NUCLEOTIDE SEQUENCE</scope>
    <source>
        <strain evidence="3">CGMCC 4.5737</strain>
    </source>
</reference>
<sequence>MTGPPDRRDRTEASPVEAEVAVLRHEVDELRAALQELLTEEQRRRDEPAPWCWFAPPDDAEDPREALAHWVAFYNATYVGSLDGAARHRIPSCWRDHPGLAAEIATLAAYWRHSFVGAGAHPGNAQYWHDRYRPGFTDRIPDYVHRTCLDGDHQPVGAPARPDRWTEAETRQHTAGTPGRR</sequence>
<protein>
    <recommendedName>
        <fullName evidence="5">DUF4913 domain-containing protein</fullName>
    </recommendedName>
</protein>
<dbReference type="AlphaFoldDB" id="A0A8J3FXT2"/>
<name>A0A8J3FXT2_9PSEU</name>
<evidence type="ECO:0000256" key="1">
    <source>
        <dbReference type="SAM" id="Coils"/>
    </source>
</evidence>
<evidence type="ECO:0000313" key="3">
    <source>
        <dbReference type="EMBL" id="GGM76485.1"/>
    </source>
</evidence>
<keyword evidence="4" id="KW-1185">Reference proteome</keyword>
<reference evidence="3" key="2">
    <citation type="submission" date="2020-09" db="EMBL/GenBank/DDBJ databases">
        <authorList>
            <person name="Sun Q."/>
            <person name="Zhou Y."/>
        </authorList>
    </citation>
    <scope>NUCLEOTIDE SEQUENCE</scope>
    <source>
        <strain evidence="3">CGMCC 4.5737</strain>
    </source>
</reference>
<feature type="coiled-coil region" evidence="1">
    <location>
        <begin position="20"/>
        <end position="47"/>
    </location>
</feature>
<evidence type="ECO:0008006" key="5">
    <source>
        <dbReference type="Google" id="ProtNLM"/>
    </source>
</evidence>
<dbReference type="EMBL" id="BMMK01000037">
    <property type="protein sequence ID" value="GGM76485.1"/>
    <property type="molecule type" value="Genomic_DNA"/>
</dbReference>
<organism evidence="3 4">
    <name type="scientific">Longimycelium tulufanense</name>
    <dbReference type="NCBI Taxonomy" id="907463"/>
    <lineage>
        <taxon>Bacteria</taxon>
        <taxon>Bacillati</taxon>
        <taxon>Actinomycetota</taxon>
        <taxon>Actinomycetes</taxon>
        <taxon>Pseudonocardiales</taxon>
        <taxon>Pseudonocardiaceae</taxon>
        <taxon>Longimycelium</taxon>
    </lineage>
</organism>
<dbReference type="Proteomes" id="UP000637578">
    <property type="component" value="Unassembled WGS sequence"/>
</dbReference>
<evidence type="ECO:0000313" key="4">
    <source>
        <dbReference type="Proteomes" id="UP000637578"/>
    </source>
</evidence>